<accession>A0A1M7T108</accession>
<dbReference type="AlphaFoldDB" id="A0A1M7T108"/>
<dbReference type="Pfam" id="PF01402">
    <property type="entry name" value="RHH_1"/>
    <property type="match status" value="1"/>
</dbReference>
<dbReference type="Proteomes" id="UP000186469">
    <property type="component" value="Unassembled WGS sequence"/>
</dbReference>
<keyword evidence="3" id="KW-1185">Reference proteome</keyword>
<dbReference type="SUPFAM" id="SSF47598">
    <property type="entry name" value="Ribbon-helix-helix"/>
    <property type="match status" value="1"/>
</dbReference>
<protein>
    <submittedName>
        <fullName evidence="2">Predicted transcriptional regulator</fullName>
    </submittedName>
</protein>
<dbReference type="InterPro" id="IPR013321">
    <property type="entry name" value="Arc_rbn_hlx_hlx"/>
</dbReference>
<dbReference type="GO" id="GO:0006355">
    <property type="term" value="P:regulation of DNA-templated transcription"/>
    <property type="evidence" value="ECO:0007669"/>
    <property type="project" value="InterPro"/>
</dbReference>
<dbReference type="Gene3D" id="1.10.1220.10">
    <property type="entry name" value="Met repressor-like"/>
    <property type="match status" value="1"/>
</dbReference>
<evidence type="ECO:0000313" key="2">
    <source>
        <dbReference type="EMBL" id="SHN64455.1"/>
    </source>
</evidence>
<organism evidence="2 3">
    <name type="scientific">Desulfovibrio litoralis DSM 11393</name>
    <dbReference type="NCBI Taxonomy" id="1121455"/>
    <lineage>
        <taxon>Bacteria</taxon>
        <taxon>Pseudomonadati</taxon>
        <taxon>Thermodesulfobacteriota</taxon>
        <taxon>Desulfovibrionia</taxon>
        <taxon>Desulfovibrionales</taxon>
        <taxon>Desulfovibrionaceae</taxon>
        <taxon>Desulfovibrio</taxon>
    </lineage>
</organism>
<dbReference type="STRING" id="1121455.SAMN02745728_01425"/>
<name>A0A1M7T108_9BACT</name>
<reference evidence="2 3" key="1">
    <citation type="submission" date="2016-12" db="EMBL/GenBank/DDBJ databases">
        <authorList>
            <person name="Song W.-J."/>
            <person name="Kurnit D.M."/>
        </authorList>
    </citation>
    <scope>NUCLEOTIDE SEQUENCE [LARGE SCALE GENOMIC DNA]</scope>
    <source>
        <strain evidence="2 3">DSM 11393</strain>
    </source>
</reference>
<proteinExistence type="predicted"/>
<dbReference type="EMBL" id="FRDI01000006">
    <property type="protein sequence ID" value="SHN64455.1"/>
    <property type="molecule type" value="Genomic_DNA"/>
</dbReference>
<sequence length="86" mass="9551">MPIQTQPAQSISTRFAPDTLKRLDEIAQNRQCSRSEVIKEAVEGYLNSMVWLENAVNQGLNDINAGHIVSNAEVKESVKRLGINVD</sequence>
<evidence type="ECO:0000259" key="1">
    <source>
        <dbReference type="Pfam" id="PF01402"/>
    </source>
</evidence>
<dbReference type="InterPro" id="IPR002145">
    <property type="entry name" value="CopG"/>
</dbReference>
<dbReference type="InterPro" id="IPR010985">
    <property type="entry name" value="Ribbon_hlx_hlx"/>
</dbReference>
<dbReference type="RefSeq" id="WP_072697116.1">
    <property type="nucleotide sequence ID" value="NZ_FRDI01000006.1"/>
</dbReference>
<gene>
    <name evidence="2" type="ORF">SAMN02745728_01425</name>
</gene>
<feature type="domain" description="Ribbon-helix-helix protein CopG" evidence="1">
    <location>
        <begin position="18"/>
        <end position="46"/>
    </location>
</feature>
<evidence type="ECO:0000313" key="3">
    <source>
        <dbReference type="Proteomes" id="UP000186469"/>
    </source>
</evidence>